<dbReference type="PANTHER" id="PTHR16897:SF2">
    <property type="entry name" value="OS03G0226600 PROTEIN"/>
    <property type="match status" value="1"/>
</dbReference>
<feature type="chain" id="PRO_5039306496" evidence="1">
    <location>
        <begin position="17"/>
        <end position="269"/>
    </location>
</feature>
<protein>
    <submittedName>
        <fullName evidence="2">Uncharacterized protein</fullName>
    </submittedName>
</protein>
<feature type="signal peptide" evidence="1">
    <location>
        <begin position="1"/>
        <end position="16"/>
    </location>
</feature>
<evidence type="ECO:0000256" key="1">
    <source>
        <dbReference type="SAM" id="SignalP"/>
    </source>
</evidence>
<reference evidence="2" key="2">
    <citation type="submission" date="2020-11" db="EMBL/GenBank/DDBJ databases">
        <authorList>
            <person name="McCartney M.A."/>
            <person name="Auch B."/>
            <person name="Kono T."/>
            <person name="Mallez S."/>
            <person name="Becker A."/>
            <person name="Gohl D.M."/>
            <person name="Silverstein K.A.T."/>
            <person name="Koren S."/>
            <person name="Bechman K.B."/>
            <person name="Herman A."/>
            <person name="Abrahante J.E."/>
            <person name="Garbe J."/>
        </authorList>
    </citation>
    <scope>NUCLEOTIDE SEQUENCE</scope>
    <source>
        <strain evidence="2">Duluth1</strain>
        <tissue evidence="2">Whole animal</tissue>
    </source>
</reference>
<sequence>MIIICTVLGVPVFVDTTPPIAGIVLDGIRNTTELKYSSETVSKHEHWRDYYDTESGITNYKVHVYINNELKKTLETGTFSELEDHTISMEHKDEVYFQVHGVNGAELEAAARSDGFMVDHTPPIMTEISDNQHGNRYQADKSNLNLKWDFLDSESGIDMYRTVVYEHRHGIKNKYWPTTERYNETKPMNSFNGKMDCSLGNLNMEDGVTYSLHVTAFNGALLATAHESAGIMIDTTPPTTPKVKIPQTNFPNVLQLIIPRYPLFIIKVG</sequence>
<keyword evidence="1" id="KW-0732">Signal</keyword>
<accession>A0A9D3Y1I2</accession>
<reference evidence="2" key="1">
    <citation type="journal article" date="2019" name="bioRxiv">
        <title>The Genome of the Zebra Mussel, Dreissena polymorpha: A Resource for Invasive Species Research.</title>
        <authorList>
            <person name="McCartney M.A."/>
            <person name="Auch B."/>
            <person name="Kono T."/>
            <person name="Mallez S."/>
            <person name="Zhang Y."/>
            <person name="Obille A."/>
            <person name="Becker A."/>
            <person name="Abrahante J.E."/>
            <person name="Garbe J."/>
            <person name="Badalamenti J.P."/>
            <person name="Herman A."/>
            <person name="Mangelson H."/>
            <person name="Liachko I."/>
            <person name="Sullivan S."/>
            <person name="Sone E.D."/>
            <person name="Koren S."/>
            <person name="Silverstein K.A.T."/>
            <person name="Beckman K.B."/>
            <person name="Gohl D.M."/>
        </authorList>
    </citation>
    <scope>NUCLEOTIDE SEQUENCE</scope>
    <source>
        <strain evidence="2">Duluth1</strain>
        <tissue evidence="2">Whole animal</tissue>
    </source>
</reference>
<dbReference type="EMBL" id="JAIWYP010000075">
    <property type="protein sequence ID" value="KAH3690180.1"/>
    <property type="molecule type" value="Genomic_DNA"/>
</dbReference>
<dbReference type="AlphaFoldDB" id="A0A9D3Y1I2"/>
<dbReference type="Proteomes" id="UP000828390">
    <property type="component" value="Unassembled WGS sequence"/>
</dbReference>
<keyword evidence="3" id="KW-1185">Reference proteome</keyword>
<organism evidence="2 3">
    <name type="scientific">Dreissena polymorpha</name>
    <name type="common">Zebra mussel</name>
    <name type="synonym">Mytilus polymorpha</name>
    <dbReference type="NCBI Taxonomy" id="45954"/>
    <lineage>
        <taxon>Eukaryota</taxon>
        <taxon>Metazoa</taxon>
        <taxon>Spiralia</taxon>
        <taxon>Lophotrochozoa</taxon>
        <taxon>Mollusca</taxon>
        <taxon>Bivalvia</taxon>
        <taxon>Autobranchia</taxon>
        <taxon>Heteroconchia</taxon>
        <taxon>Euheterodonta</taxon>
        <taxon>Imparidentia</taxon>
        <taxon>Neoheterodontei</taxon>
        <taxon>Myida</taxon>
        <taxon>Dreissenoidea</taxon>
        <taxon>Dreissenidae</taxon>
        <taxon>Dreissena</taxon>
    </lineage>
</organism>
<comment type="caution">
    <text evidence="2">The sequence shown here is derived from an EMBL/GenBank/DDBJ whole genome shotgun (WGS) entry which is preliminary data.</text>
</comment>
<proteinExistence type="predicted"/>
<evidence type="ECO:0000313" key="2">
    <source>
        <dbReference type="EMBL" id="KAH3690180.1"/>
    </source>
</evidence>
<evidence type="ECO:0000313" key="3">
    <source>
        <dbReference type="Proteomes" id="UP000828390"/>
    </source>
</evidence>
<name>A0A9D3Y1I2_DREPO</name>
<dbReference type="PANTHER" id="PTHR16897">
    <property type="entry name" value="OS10G0105400 PROTEIN"/>
    <property type="match status" value="1"/>
</dbReference>
<gene>
    <name evidence="2" type="ORF">DPMN_191899</name>
</gene>